<evidence type="ECO:0000313" key="6">
    <source>
        <dbReference type="EMBL" id="AZR06891.1"/>
    </source>
</evidence>
<dbReference type="InterPro" id="IPR051054">
    <property type="entry name" value="SorC_transcr_regulators"/>
</dbReference>
<evidence type="ECO:0000259" key="5">
    <source>
        <dbReference type="Pfam" id="PF04198"/>
    </source>
</evidence>
<dbReference type="GO" id="GO:0003677">
    <property type="term" value="F:DNA binding"/>
    <property type="evidence" value="ECO:0007669"/>
    <property type="project" value="UniProtKB-KW"/>
</dbReference>
<dbReference type="Gene3D" id="3.40.50.1360">
    <property type="match status" value="1"/>
</dbReference>
<reference evidence="6 7" key="1">
    <citation type="submission" date="2018-11" db="EMBL/GenBank/DDBJ databases">
        <title>Multidrug-resistant genes are associated with an 42-kb island TGI1 carrying a complex class 1 integron in a Trueperella pyogenes.</title>
        <authorList>
            <person name="Dong W."/>
        </authorList>
    </citation>
    <scope>NUCLEOTIDE SEQUENCE [LARGE SCALE GENOMIC DNA]</scope>
    <source>
        <strain evidence="6 7">TP4</strain>
    </source>
</reference>
<dbReference type="RefSeq" id="WP_126920161.1">
    <property type="nucleotide sequence ID" value="NZ_CP033905.1"/>
</dbReference>
<gene>
    <name evidence="6" type="ORF">EBQ10_06020</name>
</gene>
<keyword evidence="2" id="KW-0805">Transcription regulation</keyword>
<dbReference type="PANTHER" id="PTHR34294:SF1">
    <property type="entry name" value="TRANSCRIPTIONAL REGULATOR LSRR"/>
    <property type="match status" value="1"/>
</dbReference>
<proteinExistence type="inferred from homology"/>
<accession>A0A3S9QLR2</accession>
<dbReference type="InterPro" id="IPR007324">
    <property type="entry name" value="Sugar-bd_dom_put"/>
</dbReference>
<evidence type="ECO:0000256" key="4">
    <source>
        <dbReference type="ARBA" id="ARBA00023163"/>
    </source>
</evidence>
<evidence type="ECO:0000256" key="2">
    <source>
        <dbReference type="ARBA" id="ARBA00023015"/>
    </source>
</evidence>
<keyword evidence="3" id="KW-0238">DNA-binding</keyword>
<dbReference type="EMBL" id="CP033905">
    <property type="protein sequence ID" value="AZR06891.1"/>
    <property type="molecule type" value="Genomic_DNA"/>
</dbReference>
<dbReference type="AlphaFoldDB" id="A0A3S9QLR2"/>
<dbReference type="PANTHER" id="PTHR34294">
    <property type="entry name" value="TRANSCRIPTIONAL REGULATOR-RELATED"/>
    <property type="match status" value="1"/>
</dbReference>
<organism evidence="6 7">
    <name type="scientific">Trueperella pyogenes</name>
    <dbReference type="NCBI Taxonomy" id="1661"/>
    <lineage>
        <taxon>Bacteria</taxon>
        <taxon>Bacillati</taxon>
        <taxon>Actinomycetota</taxon>
        <taxon>Actinomycetes</taxon>
        <taxon>Actinomycetales</taxon>
        <taxon>Actinomycetaceae</taxon>
        <taxon>Trueperella</taxon>
    </lineage>
</organism>
<evidence type="ECO:0000256" key="3">
    <source>
        <dbReference type="ARBA" id="ARBA00023125"/>
    </source>
</evidence>
<dbReference type="GO" id="GO:0030246">
    <property type="term" value="F:carbohydrate binding"/>
    <property type="evidence" value="ECO:0007669"/>
    <property type="project" value="InterPro"/>
</dbReference>
<feature type="domain" description="Sugar-binding" evidence="5">
    <location>
        <begin position="61"/>
        <end position="317"/>
    </location>
</feature>
<comment type="similarity">
    <text evidence="1">Belongs to the SorC transcriptional regulatory family.</text>
</comment>
<dbReference type="Pfam" id="PF04198">
    <property type="entry name" value="Sugar-bind"/>
    <property type="match status" value="1"/>
</dbReference>
<sequence>MTRQDERKDVQLLLQVARMYYDLGLRQSEIAEKIGYSRPSVSRLLENARKLGIVRIQIAHPFELLFNLESELQKHLPLTAIRVTASNPDDPIDSIGRAAADLLVDIINDGEVIAMGNGRSLAAVARHIPFVPKPRCTVVQLLGSIPGGRPEFGRDSSTICNMVASQLGATSVRMPVPLFVDNPALLQPLLREERIASTLALAGRAHVAVVGMANIETEPSYSNVLSQQLSRESLQTLKNRGGVGHVLDQIYDADGHIIETSLSNRTIALPLAKLREIPLVISVAAAKSKAEAIVAGIRGGIINGLVTDTDTAREILRLVS</sequence>
<evidence type="ECO:0000313" key="7">
    <source>
        <dbReference type="Proteomes" id="UP000275951"/>
    </source>
</evidence>
<dbReference type="SUPFAM" id="SSF100950">
    <property type="entry name" value="NagB/RpiA/CoA transferase-like"/>
    <property type="match status" value="1"/>
</dbReference>
<evidence type="ECO:0000256" key="1">
    <source>
        <dbReference type="ARBA" id="ARBA00010466"/>
    </source>
</evidence>
<protein>
    <submittedName>
        <fullName evidence="6">Sugar-binding transcriptional regulator</fullName>
    </submittedName>
</protein>
<dbReference type="InterPro" id="IPR037171">
    <property type="entry name" value="NagB/RpiA_transferase-like"/>
</dbReference>
<keyword evidence="4" id="KW-0804">Transcription</keyword>
<dbReference type="Proteomes" id="UP000275951">
    <property type="component" value="Chromosome"/>
</dbReference>
<name>A0A3S9QLR2_9ACTO</name>
<dbReference type="InterPro" id="IPR036388">
    <property type="entry name" value="WH-like_DNA-bd_sf"/>
</dbReference>
<dbReference type="Gene3D" id="1.10.10.10">
    <property type="entry name" value="Winged helix-like DNA-binding domain superfamily/Winged helix DNA-binding domain"/>
    <property type="match status" value="1"/>
</dbReference>